<name>A0A6V6ZEE1_9FLAO</name>
<dbReference type="EMBL" id="CAIJDP010000130">
    <property type="protein sequence ID" value="CAD0009794.1"/>
    <property type="molecule type" value="Genomic_DNA"/>
</dbReference>
<dbReference type="Proteomes" id="UP000530060">
    <property type="component" value="Unassembled WGS sequence"/>
</dbReference>
<evidence type="ECO:0000313" key="1">
    <source>
        <dbReference type="EMBL" id="CAD0009794.1"/>
    </source>
</evidence>
<dbReference type="AlphaFoldDB" id="A0A6V6ZEE1"/>
<comment type="caution">
    <text evidence="1">The sequence shown here is derived from an EMBL/GenBank/DDBJ whole genome shotgun (WGS) entry which is preliminary data.</text>
</comment>
<sequence>MKKYLSGAILFDKNRIVLTTEQARKIMIDLIDGDTNKKILKLSNERESNLNKIISLNNSQIKDLKLMLKNDELLINEQKKIIKMQEKLLKNK</sequence>
<keyword evidence="2" id="KW-1185">Reference proteome</keyword>
<gene>
    <name evidence="1" type="ORF">FLAT13_05092</name>
</gene>
<accession>A0A6V6ZEE1</accession>
<reference evidence="1 2" key="1">
    <citation type="submission" date="2020-06" db="EMBL/GenBank/DDBJ databases">
        <authorList>
            <person name="Criscuolo A."/>
        </authorList>
    </citation>
    <scope>NUCLEOTIDE SEQUENCE [LARGE SCALE GENOMIC DNA]</scope>
    <source>
        <strain evidence="2">CIP 111411</strain>
    </source>
</reference>
<organism evidence="1 2">
    <name type="scientific">Flavobacterium salmonis</name>
    <dbReference type="NCBI Taxonomy" id="2654844"/>
    <lineage>
        <taxon>Bacteria</taxon>
        <taxon>Pseudomonadati</taxon>
        <taxon>Bacteroidota</taxon>
        <taxon>Flavobacteriia</taxon>
        <taxon>Flavobacteriales</taxon>
        <taxon>Flavobacteriaceae</taxon>
        <taxon>Flavobacterium</taxon>
    </lineage>
</organism>
<proteinExistence type="predicted"/>
<dbReference type="RefSeq" id="WP_180910980.1">
    <property type="nucleotide sequence ID" value="NZ_CAIJDP010000130.1"/>
</dbReference>
<evidence type="ECO:0000313" key="2">
    <source>
        <dbReference type="Proteomes" id="UP000530060"/>
    </source>
</evidence>
<protein>
    <submittedName>
        <fullName evidence="1">Uncharacterized protein</fullName>
    </submittedName>
</protein>